<dbReference type="PANTHER" id="PTHR12318">
    <property type="entry name" value="TESTOSTERONE-REGULATED PROTEIN RP2"/>
    <property type="match status" value="1"/>
</dbReference>
<feature type="domain" description="Nudix hydrolase" evidence="7">
    <location>
        <begin position="35"/>
        <end position="243"/>
    </location>
</feature>
<evidence type="ECO:0000313" key="9">
    <source>
        <dbReference type="Proteomes" id="UP000573599"/>
    </source>
</evidence>
<evidence type="ECO:0000256" key="3">
    <source>
        <dbReference type="ARBA" id="ARBA00022723"/>
    </source>
</evidence>
<keyword evidence="5" id="KW-0460">Magnesium</keyword>
<sequence length="286" mass="31308">MLSMVRREFPVADSPSLRARADSWLSAPDPAGPVEPKLAATVMFVRDWASQGQSGVEVFMLRRVATMEFAPRMMVFPGGGVDPRDADPGLPWAGPTPAEWAARLEVDEETARELVAAAVREVFEESGVLLAGPTPDEVIADVSGAHWHERRRRLLQREASLSEVLREHDLLLRSDLLGYRAHWITPEFEARRYDTRFFSAAVPEGQRADDDTTEADLADWVRPADLLAAWRDGAALMLPPTVVAVEEVAAATSAAAFIAERPVVAPVQPELVDTGNGLVMVAELPR</sequence>
<dbReference type="PANTHER" id="PTHR12318:SF0">
    <property type="entry name" value="ACYL-COENZYME A DIPHOSPHATASE NUDT19"/>
    <property type="match status" value="1"/>
</dbReference>
<dbReference type="GO" id="GO:0016818">
    <property type="term" value="F:hydrolase activity, acting on acid anhydrides, in phosphorus-containing anhydrides"/>
    <property type="evidence" value="ECO:0007669"/>
    <property type="project" value="InterPro"/>
</dbReference>
<keyword evidence="9" id="KW-1185">Reference proteome</keyword>
<evidence type="ECO:0000256" key="4">
    <source>
        <dbReference type="ARBA" id="ARBA00022801"/>
    </source>
</evidence>
<name>A0A852WGJ1_9MICO</name>
<dbReference type="InterPro" id="IPR015797">
    <property type="entry name" value="NUDIX_hydrolase-like_dom_sf"/>
</dbReference>
<evidence type="ECO:0000259" key="7">
    <source>
        <dbReference type="PROSITE" id="PS51462"/>
    </source>
</evidence>
<dbReference type="CDD" id="cd18870">
    <property type="entry name" value="NUDIX_AcylCoAdiphos_Nudt19"/>
    <property type="match status" value="1"/>
</dbReference>
<keyword evidence="3" id="KW-0479">Metal-binding</keyword>
<comment type="cofactor">
    <cofactor evidence="1">
        <name>Mn(2+)</name>
        <dbReference type="ChEBI" id="CHEBI:29035"/>
    </cofactor>
</comment>
<dbReference type="Proteomes" id="UP000573599">
    <property type="component" value="Unassembled WGS sequence"/>
</dbReference>
<dbReference type="Gene3D" id="3.90.79.10">
    <property type="entry name" value="Nucleoside Triphosphate Pyrophosphohydrolase"/>
    <property type="match status" value="1"/>
</dbReference>
<dbReference type="PROSITE" id="PS51462">
    <property type="entry name" value="NUDIX"/>
    <property type="match status" value="1"/>
</dbReference>
<evidence type="ECO:0000256" key="2">
    <source>
        <dbReference type="ARBA" id="ARBA00001946"/>
    </source>
</evidence>
<evidence type="ECO:0000256" key="1">
    <source>
        <dbReference type="ARBA" id="ARBA00001936"/>
    </source>
</evidence>
<comment type="cofactor">
    <cofactor evidence="2">
        <name>Mg(2+)</name>
        <dbReference type="ChEBI" id="CHEBI:18420"/>
    </cofactor>
</comment>
<dbReference type="SUPFAM" id="SSF55811">
    <property type="entry name" value="Nudix"/>
    <property type="match status" value="1"/>
</dbReference>
<accession>A0A852WGJ1</accession>
<reference evidence="8 9" key="1">
    <citation type="submission" date="2020-07" db="EMBL/GenBank/DDBJ databases">
        <title>Sequencing the genomes of 1000 actinobacteria strains.</title>
        <authorList>
            <person name="Klenk H.-P."/>
        </authorList>
    </citation>
    <scope>NUCLEOTIDE SEQUENCE [LARGE SCALE GENOMIC DNA]</scope>
    <source>
        <strain evidence="8 9">DSM 23987</strain>
    </source>
</reference>
<keyword evidence="6" id="KW-0464">Manganese</keyword>
<dbReference type="InterPro" id="IPR000086">
    <property type="entry name" value="NUDIX_hydrolase_dom"/>
</dbReference>
<keyword evidence="4" id="KW-0378">Hydrolase</keyword>
<proteinExistence type="predicted"/>
<protein>
    <submittedName>
        <fullName evidence="8">8-oxo-dGTP pyrophosphatase MutT (NUDIX family)</fullName>
    </submittedName>
</protein>
<comment type="caution">
    <text evidence="8">The sequence shown here is derived from an EMBL/GenBank/DDBJ whole genome shotgun (WGS) entry which is preliminary data.</text>
</comment>
<evidence type="ECO:0000256" key="6">
    <source>
        <dbReference type="ARBA" id="ARBA00023211"/>
    </source>
</evidence>
<gene>
    <name evidence="8" type="ORF">BJ986_001128</name>
</gene>
<organism evidence="8 9">
    <name type="scientific">Pedococcus badiiscoriae</name>
    <dbReference type="NCBI Taxonomy" id="642776"/>
    <lineage>
        <taxon>Bacteria</taxon>
        <taxon>Bacillati</taxon>
        <taxon>Actinomycetota</taxon>
        <taxon>Actinomycetes</taxon>
        <taxon>Micrococcales</taxon>
        <taxon>Intrasporangiaceae</taxon>
        <taxon>Pedococcus</taxon>
    </lineage>
</organism>
<dbReference type="EMBL" id="JACCAB010000001">
    <property type="protein sequence ID" value="NYG06641.1"/>
    <property type="molecule type" value="Genomic_DNA"/>
</dbReference>
<dbReference type="AlphaFoldDB" id="A0A852WGJ1"/>
<dbReference type="InterPro" id="IPR039121">
    <property type="entry name" value="NUDT19"/>
</dbReference>
<evidence type="ECO:0000313" key="8">
    <source>
        <dbReference type="EMBL" id="NYG06641.1"/>
    </source>
</evidence>
<evidence type="ECO:0000256" key="5">
    <source>
        <dbReference type="ARBA" id="ARBA00022842"/>
    </source>
</evidence>
<dbReference type="GO" id="GO:0046872">
    <property type="term" value="F:metal ion binding"/>
    <property type="evidence" value="ECO:0007669"/>
    <property type="project" value="UniProtKB-KW"/>
</dbReference>